<protein>
    <submittedName>
        <fullName evidence="8">Sarcosine oxidasee (formaldehyde-forming)</fullName>
    </submittedName>
</protein>
<keyword evidence="4" id="KW-0274">FAD</keyword>
<dbReference type="PANTHER" id="PTHR10961:SF46">
    <property type="entry name" value="PEROXISOMAL SARCOSINE OXIDASE"/>
    <property type="match status" value="1"/>
</dbReference>
<evidence type="ECO:0000256" key="2">
    <source>
        <dbReference type="ARBA" id="ARBA00010989"/>
    </source>
</evidence>
<accession>A0A1I8JIC1</accession>
<dbReference type="AlphaFoldDB" id="A0A1I8JIC1"/>
<dbReference type="InterPro" id="IPR045170">
    <property type="entry name" value="MTOX"/>
</dbReference>
<dbReference type="Pfam" id="PF01266">
    <property type="entry name" value="DAO"/>
    <property type="match status" value="2"/>
</dbReference>
<dbReference type="GO" id="GO:0050031">
    <property type="term" value="F:L-pipecolate oxidase activity"/>
    <property type="evidence" value="ECO:0007669"/>
    <property type="project" value="TreeGrafter"/>
</dbReference>
<reference evidence="8" key="1">
    <citation type="submission" date="2016-11" db="UniProtKB">
        <authorList>
            <consortium name="WormBaseParasite"/>
        </authorList>
    </citation>
    <scope>IDENTIFICATION</scope>
</reference>
<dbReference type="SUPFAM" id="SSF54373">
    <property type="entry name" value="FAD-linked reductases, C-terminal domain"/>
    <property type="match status" value="2"/>
</dbReference>
<proteinExistence type="inferred from homology"/>
<keyword evidence="3" id="KW-0285">Flavoprotein</keyword>
<dbReference type="SUPFAM" id="SSF51905">
    <property type="entry name" value="FAD/NAD(P)-binding domain"/>
    <property type="match status" value="2"/>
</dbReference>
<evidence type="ECO:0000256" key="4">
    <source>
        <dbReference type="ARBA" id="ARBA00022827"/>
    </source>
</evidence>
<comment type="similarity">
    <text evidence="2">Belongs to the MSOX/MTOX family.</text>
</comment>
<evidence type="ECO:0000256" key="5">
    <source>
        <dbReference type="ARBA" id="ARBA00023002"/>
    </source>
</evidence>
<comment type="cofactor">
    <cofactor evidence="1">
        <name>FAD</name>
        <dbReference type="ChEBI" id="CHEBI:57692"/>
    </cofactor>
</comment>
<dbReference type="Proteomes" id="UP000095280">
    <property type="component" value="Unplaced"/>
</dbReference>
<keyword evidence="5" id="KW-0560">Oxidoreductase</keyword>
<dbReference type="WBParaSite" id="maker-uti_cns_0047877-snap-gene-0.4-mRNA-1">
    <property type="protein sequence ID" value="maker-uti_cns_0047877-snap-gene-0.4-mRNA-1"/>
    <property type="gene ID" value="maker-uti_cns_0047877-snap-gene-0.4"/>
</dbReference>
<evidence type="ECO:0000313" key="8">
    <source>
        <dbReference type="WBParaSite" id="maker-uti_cns_0047877-snap-gene-0.4-mRNA-1"/>
    </source>
</evidence>
<dbReference type="GO" id="GO:0050660">
    <property type="term" value="F:flavin adenine dinucleotide binding"/>
    <property type="evidence" value="ECO:0007669"/>
    <property type="project" value="InterPro"/>
</dbReference>
<evidence type="ECO:0000313" key="7">
    <source>
        <dbReference type="Proteomes" id="UP000095280"/>
    </source>
</evidence>
<dbReference type="Gene3D" id="3.30.9.10">
    <property type="entry name" value="D-Amino Acid Oxidase, subunit A, domain 2"/>
    <property type="match status" value="2"/>
</dbReference>
<feature type="domain" description="FAD dependent oxidoreductase" evidence="6">
    <location>
        <begin position="12"/>
        <end position="379"/>
    </location>
</feature>
<evidence type="ECO:0000256" key="1">
    <source>
        <dbReference type="ARBA" id="ARBA00001974"/>
    </source>
</evidence>
<dbReference type="InterPro" id="IPR006076">
    <property type="entry name" value="FAD-dep_OxRdtase"/>
</dbReference>
<dbReference type="PANTHER" id="PTHR10961">
    <property type="entry name" value="PEROXISOMAL SARCOSINE OXIDASE"/>
    <property type="match status" value="1"/>
</dbReference>
<dbReference type="Gene3D" id="3.50.50.60">
    <property type="entry name" value="FAD/NAD(P)-binding domain"/>
    <property type="match status" value="2"/>
</dbReference>
<dbReference type="GO" id="GO:0005777">
    <property type="term" value="C:peroxisome"/>
    <property type="evidence" value="ECO:0007669"/>
    <property type="project" value="TreeGrafter"/>
</dbReference>
<dbReference type="GO" id="GO:0033514">
    <property type="term" value="P:L-lysine catabolic process to acetyl-CoA via L-pipecolate"/>
    <property type="evidence" value="ECO:0007669"/>
    <property type="project" value="TreeGrafter"/>
</dbReference>
<sequence length="638" mass="69999">AAAAQQQQRQKHVAVVGCGVNGLCTAWQLLERGHRVTLLEQFPVPHSRGSSHGHSRITRYAYKEAEYARLMRRAFPLWSRLESLSGQRLFINCGMASLGSGAYLRNISEVLESNSMPLERLSGQSLASRFPRLAGFHDCVLDPSAGILLADRCLQALRSRVAQLGCRLRDCVRVTAIEPQPDGSVRLRLSGSGTAASTAAAASAEELTADSVVLAAGAWAGQLLSGLGLDLPLRPIGVTAMYWRLRQADGAAVTGDFRPEKFPTFVYEDEKLHVYGLPELEYPGMICMHDGPDLDPDIREAREQREPYYLSELADFVKRWFPDLVPEPAVTEKCIYTLTPDSGLIVDRHPSHRNIVFVCGCSGHGFKLGPAIGQLLSEMATGQPPSQDLAFMSAGRFKHALRSRVAQLGGRLRDCVRVTAIEPQPDGSVRLRLSGSGTAAAASAEELTADSVVLAAGAWAGQLLSGLGLELPLRPIGVTAMYWRLRRGEGAAETGDFGPEKFPTFDYQDKDFHVYGLPELEYPGMICMHDGPDLDPDIRETREQREPYYLPELTDFVRRWFPHLVPEPAVTEKCIYTLTPDRGLIVDRHPKHRNILFVCGCSVIGQLLSEMATGQPPSEDLAFMSAGRFKHGVTSAKL</sequence>
<name>A0A1I8JIC1_9PLAT</name>
<dbReference type="GO" id="GO:0008115">
    <property type="term" value="F:sarcosine oxidase activity"/>
    <property type="evidence" value="ECO:0007669"/>
    <property type="project" value="TreeGrafter"/>
</dbReference>
<feature type="domain" description="FAD dependent oxidoreductase" evidence="6">
    <location>
        <begin position="394"/>
        <end position="605"/>
    </location>
</feature>
<keyword evidence="7" id="KW-1185">Reference proteome</keyword>
<evidence type="ECO:0000256" key="3">
    <source>
        <dbReference type="ARBA" id="ARBA00022630"/>
    </source>
</evidence>
<evidence type="ECO:0000259" key="6">
    <source>
        <dbReference type="Pfam" id="PF01266"/>
    </source>
</evidence>
<dbReference type="InterPro" id="IPR036188">
    <property type="entry name" value="FAD/NAD-bd_sf"/>
</dbReference>
<organism evidence="7 8">
    <name type="scientific">Macrostomum lignano</name>
    <dbReference type="NCBI Taxonomy" id="282301"/>
    <lineage>
        <taxon>Eukaryota</taxon>
        <taxon>Metazoa</taxon>
        <taxon>Spiralia</taxon>
        <taxon>Lophotrochozoa</taxon>
        <taxon>Platyhelminthes</taxon>
        <taxon>Rhabditophora</taxon>
        <taxon>Macrostomorpha</taxon>
        <taxon>Macrostomida</taxon>
        <taxon>Macrostomidae</taxon>
        <taxon>Macrostomum</taxon>
    </lineage>
</organism>